<comment type="caution">
    <text evidence="1">The sequence shown here is derived from an EMBL/GenBank/DDBJ whole genome shotgun (WGS) entry which is preliminary data.</text>
</comment>
<proteinExistence type="predicted"/>
<evidence type="ECO:0000313" key="2">
    <source>
        <dbReference type="Proteomes" id="UP000276133"/>
    </source>
</evidence>
<protein>
    <submittedName>
        <fullName evidence="1">Uncharacterized protein</fullName>
    </submittedName>
</protein>
<keyword evidence="2" id="KW-1185">Reference proteome</keyword>
<sequence length="66" mass="7818">MSIDSKTYKFFYFCNFDCKAQCATIGDLLGGRFRKLARKDEIFEIEKHFFYNFRVYAGNELSKHAS</sequence>
<reference evidence="1 2" key="1">
    <citation type="journal article" date="2018" name="Sci. Rep.">
        <title>Genomic signatures of local adaptation to the degree of environmental predictability in rotifers.</title>
        <authorList>
            <person name="Franch-Gras L."/>
            <person name="Hahn C."/>
            <person name="Garcia-Roger E.M."/>
            <person name="Carmona M.J."/>
            <person name="Serra M."/>
            <person name="Gomez A."/>
        </authorList>
    </citation>
    <scope>NUCLEOTIDE SEQUENCE [LARGE SCALE GENOMIC DNA]</scope>
    <source>
        <strain evidence="1">HYR1</strain>
    </source>
</reference>
<evidence type="ECO:0000313" key="1">
    <source>
        <dbReference type="EMBL" id="RNA04693.1"/>
    </source>
</evidence>
<accession>A0A3M7Q090</accession>
<gene>
    <name evidence="1" type="ORF">BpHYR1_014954</name>
</gene>
<dbReference type="EMBL" id="REGN01008002">
    <property type="protein sequence ID" value="RNA04693.1"/>
    <property type="molecule type" value="Genomic_DNA"/>
</dbReference>
<dbReference type="AlphaFoldDB" id="A0A3M7Q090"/>
<dbReference type="Proteomes" id="UP000276133">
    <property type="component" value="Unassembled WGS sequence"/>
</dbReference>
<organism evidence="1 2">
    <name type="scientific">Brachionus plicatilis</name>
    <name type="common">Marine rotifer</name>
    <name type="synonym">Brachionus muelleri</name>
    <dbReference type="NCBI Taxonomy" id="10195"/>
    <lineage>
        <taxon>Eukaryota</taxon>
        <taxon>Metazoa</taxon>
        <taxon>Spiralia</taxon>
        <taxon>Gnathifera</taxon>
        <taxon>Rotifera</taxon>
        <taxon>Eurotatoria</taxon>
        <taxon>Monogononta</taxon>
        <taxon>Pseudotrocha</taxon>
        <taxon>Ploima</taxon>
        <taxon>Brachionidae</taxon>
        <taxon>Brachionus</taxon>
    </lineage>
</organism>
<name>A0A3M7Q090_BRAPC</name>